<protein>
    <submittedName>
        <fullName evidence="3">Phosphoglycerate mutase</fullName>
    </submittedName>
</protein>
<dbReference type="HOGENOM" id="CLU_013382_1_0_0"/>
<name>S0EX23_CHTCT</name>
<dbReference type="KEGG" id="ccz:CCALI_02685"/>
<feature type="transmembrane region" description="Helical" evidence="1">
    <location>
        <begin position="377"/>
        <end position="397"/>
    </location>
</feature>
<feature type="transmembrane region" description="Helical" evidence="1">
    <location>
        <begin position="587"/>
        <end position="605"/>
    </location>
</feature>
<evidence type="ECO:0000256" key="2">
    <source>
        <dbReference type="SAM" id="SignalP"/>
    </source>
</evidence>
<keyword evidence="2" id="KW-0732">Signal</keyword>
<dbReference type="Proteomes" id="UP000014227">
    <property type="component" value="Chromosome I"/>
</dbReference>
<reference evidence="4" key="1">
    <citation type="submission" date="2013-03" db="EMBL/GenBank/DDBJ databases">
        <title>Genome sequence of Chthonomonas calidirosea, the first sequenced genome from the Armatimonadetes phylum (formally candidate division OP10).</title>
        <authorList>
            <person name="Lee K.C.Y."/>
            <person name="Morgan X.C."/>
            <person name="Dunfield P.F."/>
            <person name="Tamas I."/>
            <person name="Houghton K.M."/>
            <person name="Vyssotski M."/>
            <person name="Ryan J.L.J."/>
            <person name="Lagutin K."/>
            <person name="McDonald I.R."/>
            <person name="Stott M.B."/>
        </authorList>
    </citation>
    <scope>NUCLEOTIDE SEQUENCE [LARGE SCALE GENOMIC DNA]</scope>
    <source>
        <strain evidence="4">DSM 23976 / ICMP 18418 / T49</strain>
    </source>
</reference>
<feature type="transmembrane region" description="Helical" evidence="1">
    <location>
        <begin position="507"/>
        <end position="526"/>
    </location>
</feature>
<feature type="transmembrane region" description="Helical" evidence="1">
    <location>
        <begin position="438"/>
        <end position="456"/>
    </location>
</feature>
<dbReference type="InterPro" id="IPR017850">
    <property type="entry name" value="Alkaline_phosphatase_core_sf"/>
</dbReference>
<evidence type="ECO:0000313" key="3">
    <source>
        <dbReference type="EMBL" id="CCW36475.1"/>
    </source>
</evidence>
<dbReference type="eggNOG" id="COG3119">
    <property type="taxonomic scope" value="Bacteria"/>
</dbReference>
<evidence type="ECO:0000256" key="1">
    <source>
        <dbReference type="SAM" id="Phobius"/>
    </source>
</evidence>
<dbReference type="PATRIC" id="fig|1303518.3.peg.2787"/>
<dbReference type="EMBL" id="HF951689">
    <property type="protein sequence ID" value="CCW36475.1"/>
    <property type="molecule type" value="Genomic_DNA"/>
</dbReference>
<keyword evidence="1" id="KW-1133">Transmembrane helix</keyword>
<accession>S0EX23</accession>
<feature type="transmembrane region" description="Helical" evidence="1">
    <location>
        <begin position="409"/>
        <end position="432"/>
    </location>
</feature>
<feature type="chain" id="PRO_5004496483" evidence="2">
    <location>
        <begin position="27"/>
        <end position="757"/>
    </location>
</feature>
<feature type="signal peptide" evidence="2">
    <location>
        <begin position="1"/>
        <end position="26"/>
    </location>
</feature>
<evidence type="ECO:0000313" key="4">
    <source>
        <dbReference type="Proteomes" id="UP000014227"/>
    </source>
</evidence>
<dbReference type="InParanoid" id="S0EX23"/>
<gene>
    <name evidence="3" type="ORF">CCALI_02685</name>
</gene>
<feature type="transmembrane region" description="Helical" evidence="1">
    <location>
        <begin position="710"/>
        <end position="728"/>
    </location>
</feature>
<keyword evidence="4" id="KW-1185">Reference proteome</keyword>
<dbReference type="SUPFAM" id="SSF53649">
    <property type="entry name" value="Alkaline phosphatase-like"/>
    <property type="match status" value="1"/>
</dbReference>
<dbReference type="STRING" id="454171.CP488_01406"/>
<feature type="transmembrane region" description="Helical" evidence="1">
    <location>
        <begin position="654"/>
        <end position="674"/>
    </location>
</feature>
<dbReference type="Gene3D" id="3.40.720.10">
    <property type="entry name" value="Alkaline Phosphatase, subunit A"/>
    <property type="match status" value="1"/>
</dbReference>
<organism evidence="3 4">
    <name type="scientific">Chthonomonas calidirosea (strain DSM 23976 / ICMP 18418 / T49)</name>
    <dbReference type="NCBI Taxonomy" id="1303518"/>
    <lineage>
        <taxon>Bacteria</taxon>
        <taxon>Bacillati</taxon>
        <taxon>Armatimonadota</taxon>
        <taxon>Chthonomonadia</taxon>
        <taxon>Chthonomonadales</taxon>
        <taxon>Chthonomonadaceae</taxon>
        <taxon>Chthonomonas</taxon>
    </lineage>
</organism>
<sequence length="757" mass="82301">MCRKRFCAHLMFVVLVYLLFGQSVKAQPTSPAPKLILVLCDGLTIRDLENPHHPALYLLARSGAVGLMNVRTAQPYSHLSALLTLAAGQMEAAQPTDGWAFQQQEQVPNSRGTAGILYLRYTGLVPTKPIVHLGIASLLRRKLNTVLLGSLLNQARPPIVAAIYGNADASQPDRSAALLATDAFGQAQGDLLSTQRDVEAPFGQRDKRMDWFYSKIVGGTASLCVIQLGDMTRLAALQTKLSAKTFQALRERALSRLDVLLYMLWSFVRDHGSVDFILVSPVAARGAALPDAWQRLTPIVALGPDFPAGLLTSPTTRTRGLVANTDLAPTILNLFHVPIPPTMTGRPFVAVPYRDGAHRLAVLARMDYVSVLNARTVVGGMVAIGALGSLIAVGALIAHRFKNRRLARWLSAVFVWGLNLPTALLLAPLWVPPTRWEYILRIMAWMSLLTLGCYGVGRWSRWRPPSIACLVCILLIAFDLCSGQQLIKDSLLSGYALSGIRYYGIGNEYLGVLVGMALIGGCAWLDDLAVLQAKESPLYRKMLVGVWGLLTVLFGWPYWGANYGSLVVTCVAFGLGREALWNRSTSLVKAIVLGCCGIGLAFLFGELDASLARRASSHAGYVLEEAKHGRGVRYLGEIILRKLAMNAHLLTSPYLYLGIGVVTTILAASFWLLCPEERARLFRRVHTVKALEALPATVVVTLFFKDSGVVSIIFLIGTTCAILLWYALQEESGEKGGREGVASFCSPSSPLSGKIEP</sequence>
<dbReference type="AlphaFoldDB" id="S0EX23"/>
<keyword evidence="1" id="KW-0812">Transmembrane</keyword>
<feature type="transmembrane region" description="Helical" evidence="1">
    <location>
        <begin position="468"/>
        <end position="487"/>
    </location>
</feature>
<proteinExistence type="predicted"/>
<keyword evidence="1" id="KW-0472">Membrane</keyword>